<dbReference type="AlphaFoldDB" id="A0A1L9BEJ6"/>
<evidence type="ECO:0000313" key="2">
    <source>
        <dbReference type="Proteomes" id="UP000182229"/>
    </source>
</evidence>
<accession>A0A1L9BEJ6</accession>
<evidence type="ECO:0000313" key="1">
    <source>
        <dbReference type="EMBL" id="OJH40670.1"/>
    </source>
</evidence>
<reference evidence="1 2" key="2">
    <citation type="submission" date="2016-12" db="EMBL/GenBank/DDBJ databases">
        <title>Draft Genome Sequence of Cystobacter ferrugineus Strain Cbfe23.</title>
        <authorList>
            <person name="Akbar S."/>
            <person name="Dowd S.E."/>
            <person name="Stevens D.C."/>
        </authorList>
    </citation>
    <scope>NUCLEOTIDE SEQUENCE [LARGE SCALE GENOMIC DNA]</scope>
    <source>
        <strain evidence="1 2">Cbfe23</strain>
    </source>
</reference>
<organism evidence="1 2">
    <name type="scientific">Cystobacter ferrugineus</name>
    <dbReference type="NCBI Taxonomy" id="83449"/>
    <lineage>
        <taxon>Bacteria</taxon>
        <taxon>Pseudomonadati</taxon>
        <taxon>Myxococcota</taxon>
        <taxon>Myxococcia</taxon>
        <taxon>Myxococcales</taxon>
        <taxon>Cystobacterineae</taxon>
        <taxon>Archangiaceae</taxon>
        <taxon>Cystobacter</taxon>
    </lineage>
</organism>
<sequence>MEVKSSTWGPTPGGSMLITVEALASAKSAWTTTCSRLDSSGRTWSELNSVQLRSTRSSGRARRLSRATLSAFIPPLQAMLPTKVRRSREGRWCCLARSRSGVGAM</sequence>
<dbReference type="Proteomes" id="UP000182229">
    <property type="component" value="Unassembled WGS sequence"/>
</dbReference>
<keyword evidence="2" id="KW-1185">Reference proteome</keyword>
<protein>
    <submittedName>
        <fullName evidence="1">Uncharacterized protein</fullName>
    </submittedName>
</protein>
<gene>
    <name evidence="1" type="ORF">BON30_06900</name>
</gene>
<proteinExistence type="predicted"/>
<comment type="caution">
    <text evidence="1">The sequence shown here is derived from an EMBL/GenBank/DDBJ whole genome shotgun (WGS) entry which is preliminary data.</text>
</comment>
<dbReference type="STRING" id="83449.BON30_06900"/>
<reference evidence="2" key="1">
    <citation type="submission" date="2016-11" db="EMBL/GenBank/DDBJ databases">
        <authorList>
            <person name="Shukria A."/>
            <person name="Stevens D.C."/>
        </authorList>
    </citation>
    <scope>NUCLEOTIDE SEQUENCE [LARGE SCALE GENOMIC DNA]</scope>
    <source>
        <strain evidence="2">Cbfe23</strain>
    </source>
</reference>
<name>A0A1L9BEJ6_9BACT</name>
<dbReference type="EMBL" id="MPIN01000002">
    <property type="protein sequence ID" value="OJH40670.1"/>
    <property type="molecule type" value="Genomic_DNA"/>
</dbReference>